<dbReference type="SMART" id="SM00530">
    <property type="entry name" value="HTH_XRE"/>
    <property type="match status" value="1"/>
</dbReference>
<comment type="caution">
    <text evidence="3">The sequence shown here is derived from an EMBL/GenBank/DDBJ whole genome shotgun (WGS) entry which is preliminary data.</text>
</comment>
<dbReference type="SUPFAM" id="SSF47413">
    <property type="entry name" value="lambda repressor-like DNA-binding domains"/>
    <property type="match status" value="1"/>
</dbReference>
<dbReference type="InterPro" id="IPR001387">
    <property type="entry name" value="Cro/C1-type_HTH"/>
</dbReference>
<dbReference type="Gene3D" id="1.10.260.40">
    <property type="entry name" value="lambda repressor-like DNA-binding domains"/>
    <property type="match status" value="1"/>
</dbReference>
<proteinExistence type="predicted"/>
<dbReference type="AlphaFoldDB" id="A0A243RWP7"/>
<feature type="domain" description="HTH cro/C1-type" evidence="2">
    <location>
        <begin position="32"/>
        <end position="87"/>
    </location>
</feature>
<evidence type="ECO:0000313" key="3">
    <source>
        <dbReference type="EMBL" id="OUC99429.1"/>
    </source>
</evidence>
<keyword evidence="4" id="KW-1185">Reference proteome</keyword>
<dbReference type="PANTHER" id="PTHR46797:SF1">
    <property type="entry name" value="METHYLPHOSPHONATE SYNTHASE"/>
    <property type="match status" value="1"/>
</dbReference>
<dbReference type="EMBL" id="NGFP01000008">
    <property type="protein sequence ID" value="OUC99429.1"/>
    <property type="molecule type" value="Genomic_DNA"/>
</dbReference>
<accession>A0A243RWP7</accession>
<evidence type="ECO:0000259" key="2">
    <source>
        <dbReference type="PROSITE" id="PS50943"/>
    </source>
</evidence>
<dbReference type="PANTHER" id="PTHR46797">
    <property type="entry name" value="HTH-TYPE TRANSCRIPTIONAL REGULATOR"/>
    <property type="match status" value="1"/>
</dbReference>
<dbReference type="GO" id="GO:0003700">
    <property type="term" value="F:DNA-binding transcription factor activity"/>
    <property type="evidence" value="ECO:0007669"/>
    <property type="project" value="TreeGrafter"/>
</dbReference>
<name>A0A243RWP7_9ACTN</name>
<evidence type="ECO:0000256" key="1">
    <source>
        <dbReference type="ARBA" id="ARBA00023125"/>
    </source>
</evidence>
<dbReference type="PROSITE" id="PS50943">
    <property type="entry name" value="HTH_CROC1"/>
    <property type="match status" value="1"/>
</dbReference>
<dbReference type="Pfam" id="PF01381">
    <property type="entry name" value="HTH_3"/>
    <property type="match status" value="1"/>
</dbReference>
<dbReference type="CDD" id="cd00093">
    <property type="entry name" value="HTH_XRE"/>
    <property type="match status" value="1"/>
</dbReference>
<dbReference type="InterPro" id="IPR050807">
    <property type="entry name" value="TransReg_Diox_bact_type"/>
</dbReference>
<dbReference type="GO" id="GO:0003677">
    <property type="term" value="F:DNA binding"/>
    <property type="evidence" value="ECO:0007669"/>
    <property type="project" value="UniProtKB-KW"/>
</dbReference>
<evidence type="ECO:0000313" key="4">
    <source>
        <dbReference type="Proteomes" id="UP000194761"/>
    </source>
</evidence>
<dbReference type="InterPro" id="IPR010982">
    <property type="entry name" value="Lambda_DNA-bd_dom_sf"/>
</dbReference>
<protein>
    <recommendedName>
        <fullName evidence="2">HTH cro/C1-type domain-containing protein</fullName>
    </recommendedName>
</protein>
<dbReference type="GO" id="GO:0005829">
    <property type="term" value="C:cytosol"/>
    <property type="evidence" value="ECO:0007669"/>
    <property type="project" value="TreeGrafter"/>
</dbReference>
<keyword evidence="1" id="KW-0238">DNA-binding</keyword>
<dbReference type="Proteomes" id="UP000194761">
    <property type="component" value="Unassembled WGS sequence"/>
</dbReference>
<organism evidence="3 4">
    <name type="scientific">Streptosporangium minutum</name>
    <dbReference type="NCBI Taxonomy" id="569862"/>
    <lineage>
        <taxon>Bacteria</taxon>
        <taxon>Bacillati</taxon>
        <taxon>Actinomycetota</taxon>
        <taxon>Actinomycetes</taxon>
        <taxon>Streptosporangiales</taxon>
        <taxon>Streptosporangiaceae</taxon>
        <taxon>Streptosporangium</taxon>
    </lineage>
</organism>
<gene>
    <name evidence="3" type="ORF">CA984_03390</name>
</gene>
<reference evidence="3 4" key="1">
    <citation type="submission" date="2017-05" db="EMBL/GenBank/DDBJ databases">
        <title>Biotechnological potential of actinobacteria isolated from South African environments.</title>
        <authorList>
            <person name="Le Roes-Hill M."/>
            <person name="Prins A."/>
            <person name="Durrell K.A."/>
        </authorList>
    </citation>
    <scope>NUCLEOTIDE SEQUENCE [LARGE SCALE GENOMIC DNA]</scope>
    <source>
        <strain evidence="3">M26</strain>
    </source>
</reference>
<sequence>MNPRVGIYPEGRPTPDEVFWIMAVEPALGDNLARIRVSKGLTQEDLEERSGVSVSTIRKLEQGDRKSARVSTLRKLAQALNVRTSDLFQPSPEPVSPLDETVHADLFALRRTLKPVRGLAGVQMPDLDGPVTYESVRASFLAANGLYREDDYRAVVQTIPPLLLEARSLVADARSGDEERAALTLLSQTFQFSAQALIQLQQYDLAYQAISEGITAAERADDPLLGAWNVFNECWLFLREGRLEDSRRAALTTAEAIEPRFSTGDPAEFATWGWLLLWASAAAVRNNQGDDAEEMLTLARAGAHRIQGRELEAPALWAARGSSTFAGFSPELIQIKAVEYAVVQGKSARALEIHEGVRPSGKLSSSTRHRYMFDVASAHAAESNTTESWAILHDLRTRVPHWLRYQSFARRVVDQLIEDRSRALRAEHAEIASFLGIES</sequence>